<evidence type="ECO:0000256" key="5">
    <source>
        <dbReference type="RuleBase" id="RU003719"/>
    </source>
</evidence>
<dbReference type="PROSITE" id="PS00670">
    <property type="entry name" value="D_2_HYDROXYACID_DH_2"/>
    <property type="match status" value="1"/>
</dbReference>
<dbReference type="CDD" id="cd12173">
    <property type="entry name" value="PGDH_4"/>
    <property type="match status" value="1"/>
</dbReference>
<dbReference type="Proteomes" id="UP000037269">
    <property type="component" value="Unassembled WGS sequence"/>
</dbReference>
<evidence type="ECO:0000256" key="3">
    <source>
        <dbReference type="ARBA" id="ARBA00023002"/>
    </source>
</evidence>
<accession>A0A0D1XVP7</accession>
<sequence>MNYTVYIPQDIEEEGKNYLLERGYKIKLGSGLAEEVLMEEINDCDAVLTRSNAMINRKVIQAGKKLKIIAKYGVGLDNIDIEEATQQGIYVTNTPQANANAVAEHVLALMFCLSKNLLLVDRELRTGNFAIRNQLYSMNLGGKTLGIIGLGRIGRLLADKARQGLGMKVVGYDPYVDATSNLSLEIVTDVEWLFKNADVISLHLPLTETTKGIIGKREFLWMKSSAYLINASRGGVVKEDDLIQVLREGRIAGAGIDVFEMEPPDKRNPLFELDNVIVTPHNAALTKEASICMAMDAAIQIDQVLSGRKPDWSVNEPLIKKVFL</sequence>
<evidence type="ECO:0000259" key="6">
    <source>
        <dbReference type="Pfam" id="PF00389"/>
    </source>
</evidence>
<dbReference type="SUPFAM" id="SSF51735">
    <property type="entry name" value="NAD(P)-binding Rossmann-fold domains"/>
    <property type="match status" value="1"/>
</dbReference>
<keyword evidence="10" id="KW-1185">Reference proteome</keyword>
<dbReference type="PANTHER" id="PTHR42789">
    <property type="entry name" value="D-ISOMER SPECIFIC 2-HYDROXYACID DEHYDROGENASE FAMILY PROTEIN (AFU_ORTHOLOGUE AFUA_6G10090)"/>
    <property type="match status" value="1"/>
</dbReference>
<reference evidence="8 10" key="1">
    <citation type="submission" date="2015-07" db="EMBL/GenBank/DDBJ databases">
        <title>Fjat-14205 dsm 2895.</title>
        <authorList>
            <person name="Liu B."/>
            <person name="Wang J."/>
            <person name="Zhu Y."/>
            <person name="Liu G."/>
            <person name="Chen Q."/>
            <person name="Chen Z."/>
            <person name="Lan J."/>
            <person name="Che J."/>
            <person name="Ge C."/>
            <person name="Shi H."/>
            <person name="Pan Z."/>
            <person name="Liu X."/>
        </authorList>
    </citation>
    <scope>NUCLEOTIDE SEQUENCE [LARGE SCALE GENOMIC DNA]</scope>
    <source>
        <strain evidence="8 10">DSM 2895</strain>
    </source>
</reference>
<dbReference type="InterPro" id="IPR050857">
    <property type="entry name" value="D-2-hydroxyacid_DH"/>
</dbReference>
<feature type="domain" description="D-isomer specific 2-hydroxyacid dehydrogenase NAD-binding" evidence="7">
    <location>
        <begin position="107"/>
        <end position="283"/>
    </location>
</feature>
<evidence type="ECO:0000256" key="2">
    <source>
        <dbReference type="ARBA" id="ARBA00022605"/>
    </source>
</evidence>
<keyword evidence="3 5" id="KW-0560">Oxidoreductase</keyword>
<dbReference type="GO" id="GO:0016616">
    <property type="term" value="F:oxidoreductase activity, acting on the CH-OH group of donors, NAD or NADP as acceptor"/>
    <property type="evidence" value="ECO:0007669"/>
    <property type="project" value="InterPro"/>
</dbReference>
<organism evidence="8 10">
    <name type="scientific">Aneurinibacillus migulanus</name>
    <name type="common">Bacillus migulanus</name>
    <dbReference type="NCBI Taxonomy" id="47500"/>
    <lineage>
        <taxon>Bacteria</taxon>
        <taxon>Bacillati</taxon>
        <taxon>Bacillota</taxon>
        <taxon>Bacilli</taxon>
        <taxon>Bacillales</taxon>
        <taxon>Paenibacillaceae</taxon>
        <taxon>Aneurinibacillus group</taxon>
        <taxon>Aneurinibacillus</taxon>
    </lineage>
</organism>
<dbReference type="SUPFAM" id="SSF52283">
    <property type="entry name" value="Formate/glycerate dehydrogenase catalytic domain-like"/>
    <property type="match status" value="1"/>
</dbReference>
<evidence type="ECO:0000313" key="9">
    <source>
        <dbReference type="EMBL" id="SDJ19945.1"/>
    </source>
</evidence>
<dbReference type="EMBL" id="LGUG01000004">
    <property type="protein sequence ID" value="KON96013.1"/>
    <property type="molecule type" value="Genomic_DNA"/>
</dbReference>
<dbReference type="GO" id="GO:0008652">
    <property type="term" value="P:amino acid biosynthetic process"/>
    <property type="evidence" value="ECO:0007669"/>
    <property type="project" value="UniProtKB-KW"/>
</dbReference>
<dbReference type="GO" id="GO:0051287">
    <property type="term" value="F:NAD binding"/>
    <property type="evidence" value="ECO:0007669"/>
    <property type="project" value="InterPro"/>
</dbReference>
<proteinExistence type="inferred from homology"/>
<keyword evidence="4" id="KW-0520">NAD</keyword>
<dbReference type="OrthoDB" id="9805416at2"/>
<evidence type="ECO:0000259" key="7">
    <source>
        <dbReference type="Pfam" id="PF02826"/>
    </source>
</evidence>
<dbReference type="STRING" id="47500.AF333_11465"/>
<dbReference type="InterPro" id="IPR006140">
    <property type="entry name" value="D-isomer_DH_NAD-bd"/>
</dbReference>
<dbReference type="PROSITE" id="PS00065">
    <property type="entry name" value="D_2_HYDROXYACID_DH_1"/>
    <property type="match status" value="1"/>
</dbReference>
<dbReference type="FunFam" id="3.40.50.720:FF:000203">
    <property type="entry name" value="D-3-phosphoglycerate dehydrogenase (SerA)"/>
    <property type="match status" value="1"/>
</dbReference>
<dbReference type="GeneID" id="42305800"/>
<dbReference type="PANTHER" id="PTHR42789:SF1">
    <property type="entry name" value="D-ISOMER SPECIFIC 2-HYDROXYACID DEHYDROGENASE FAMILY PROTEIN (AFU_ORTHOLOGUE AFUA_6G10090)"/>
    <property type="match status" value="1"/>
</dbReference>
<protein>
    <submittedName>
        <fullName evidence="8 9">3-phosphoglycerate dehydrogenase</fullName>
    </submittedName>
</protein>
<keyword evidence="2" id="KW-0028">Amino-acid biosynthesis</keyword>
<reference evidence="9 11" key="2">
    <citation type="submission" date="2016-10" db="EMBL/GenBank/DDBJ databases">
        <authorList>
            <person name="de Groot N.N."/>
        </authorList>
    </citation>
    <scope>NUCLEOTIDE SEQUENCE [LARGE SCALE GENOMIC DNA]</scope>
    <source>
        <strain evidence="9 11">DSM 2895</strain>
    </source>
</reference>
<dbReference type="InterPro" id="IPR029752">
    <property type="entry name" value="D-isomer_DH_CS1"/>
</dbReference>
<gene>
    <name evidence="8" type="ORF">AF333_11465</name>
    <name evidence="9" type="ORF">SAMN04487909_113121</name>
</gene>
<dbReference type="RefSeq" id="WP_043064452.1">
    <property type="nucleotide sequence ID" value="NZ_BJOA01000150.1"/>
</dbReference>
<dbReference type="InterPro" id="IPR029753">
    <property type="entry name" value="D-isomer_DH_CS"/>
</dbReference>
<evidence type="ECO:0000313" key="8">
    <source>
        <dbReference type="EMBL" id="KON96013.1"/>
    </source>
</evidence>
<evidence type="ECO:0000313" key="10">
    <source>
        <dbReference type="Proteomes" id="UP000037269"/>
    </source>
</evidence>
<dbReference type="PATRIC" id="fig|47500.8.peg.2579"/>
<dbReference type="Gene3D" id="3.40.50.720">
    <property type="entry name" value="NAD(P)-binding Rossmann-like Domain"/>
    <property type="match status" value="2"/>
</dbReference>
<evidence type="ECO:0000256" key="4">
    <source>
        <dbReference type="ARBA" id="ARBA00023027"/>
    </source>
</evidence>
<dbReference type="Pfam" id="PF02826">
    <property type="entry name" value="2-Hacid_dh_C"/>
    <property type="match status" value="1"/>
</dbReference>
<name>A0A0D1XVP7_ANEMI</name>
<dbReference type="Proteomes" id="UP000182836">
    <property type="component" value="Unassembled WGS sequence"/>
</dbReference>
<evidence type="ECO:0000313" key="11">
    <source>
        <dbReference type="Proteomes" id="UP000182836"/>
    </source>
</evidence>
<feature type="domain" description="D-isomer specific 2-hydroxyacid dehydrogenase catalytic" evidence="6">
    <location>
        <begin position="9"/>
        <end position="315"/>
    </location>
</feature>
<evidence type="ECO:0000256" key="1">
    <source>
        <dbReference type="ARBA" id="ARBA00005854"/>
    </source>
</evidence>
<dbReference type="InterPro" id="IPR006139">
    <property type="entry name" value="D-isomer_2_OHA_DH_cat_dom"/>
</dbReference>
<dbReference type="EMBL" id="FNED01000013">
    <property type="protein sequence ID" value="SDJ19945.1"/>
    <property type="molecule type" value="Genomic_DNA"/>
</dbReference>
<comment type="similarity">
    <text evidence="1 5">Belongs to the D-isomer specific 2-hydroxyacid dehydrogenase family.</text>
</comment>
<dbReference type="InterPro" id="IPR036291">
    <property type="entry name" value="NAD(P)-bd_dom_sf"/>
</dbReference>
<dbReference type="AlphaFoldDB" id="A0A0D1XVP7"/>
<dbReference type="Pfam" id="PF00389">
    <property type="entry name" value="2-Hacid_dh"/>
    <property type="match status" value="1"/>
</dbReference>